<dbReference type="SUPFAM" id="SSF63999">
    <property type="entry name" value="Thiamin pyrophosphokinase, catalytic domain"/>
    <property type="match status" value="1"/>
</dbReference>
<keyword evidence="4 5" id="KW-0067">ATP-binding</keyword>
<sequence>MEWKKKIYEHAVKELNIDTAKDREAAYILSKMICSYSSSLDEVKLILSKFKTAIVLGAGPSLEQDVENAARLGIIDKAGIIAADGAACLLLKYNITPHAVVSDLDGPRDCLLKASELGSFIFVHAHGDNIALIREIVPLLLRGKILGTTQVEEIACLYNFGGFTDGDRAVLLCETLGVDRIILAGMDFGFEIGKYSKSGELTSKELVRKRKKLRIGKMVLEEFAKNSKVELYDATSGSGGIKGFKKITWERTKELVE</sequence>
<dbReference type="PANTHER" id="PTHR39648">
    <property type="entry name" value="6-HYDROXYMETHYL-7,8-DIHYDROPTERIN PYROPHOSPHOKINASE"/>
    <property type="match status" value="1"/>
</dbReference>
<evidence type="ECO:0000256" key="2">
    <source>
        <dbReference type="ARBA" id="ARBA00022741"/>
    </source>
</evidence>
<evidence type="ECO:0000313" key="7">
    <source>
        <dbReference type="EMBL" id="HIQ30306.1"/>
    </source>
</evidence>
<evidence type="ECO:0000256" key="4">
    <source>
        <dbReference type="ARBA" id="ARBA00022840"/>
    </source>
</evidence>
<evidence type="ECO:0000313" key="8">
    <source>
        <dbReference type="Proteomes" id="UP000608579"/>
    </source>
</evidence>
<evidence type="ECO:0000256" key="3">
    <source>
        <dbReference type="ARBA" id="ARBA00022777"/>
    </source>
</evidence>
<comment type="catalytic activity">
    <reaction evidence="5">
        <text>6-hydroxymethyl-7,8-dihydropterin + ATP = (7,8-dihydropterin-6-yl)methyl diphosphate + AMP + H(+)</text>
        <dbReference type="Rhea" id="RHEA:11412"/>
        <dbReference type="ChEBI" id="CHEBI:15378"/>
        <dbReference type="ChEBI" id="CHEBI:30616"/>
        <dbReference type="ChEBI" id="CHEBI:44841"/>
        <dbReference type="ChEBI" id="CHEBI:72950"/>
        <dbReference type="ChEBI" id="CHEBI:456215"/>
        <dbReference type="EC" id="2.7.6.3"/>
    </reaction>
</comment>
<dbReference type="GO" id="GO:0003848">
    <property type="term" value="F:2-amino-4-hydroxy-6-hydroxymethyldihydropteridine diphosphokinase activity"/>
    <property type="evidence" value="ECO:0007669"/>
    <property type="project" value="UniProtKB-UniRule"/>
</dbReference>
<dbReference type="InterPro" id="IPR027510">
    <property type="entry name" value="HMPDK_MptE"/>
</dbReference>
<dbReference type="EMBL" id="DQVM01000136">
    <property type="protein sequence ID" value="HIQ30306.1"/>
    <property type="molecule type" value="Genomic_DNA"/>
</dbReference>
<comment type="function">
    <text evidence="5">Catalyzes the transfer of diphosphate from ATP to 6-hydroxymethyl-7,8-dihydropterin (6-HMD), leading to 6-hydroxymethyl-7,8-dihydropterin diphosphate (6-HMDP).</text>
</comment>
<gene>
    <name evidence="5" type="primary">mptE</name>
    <name evidence="7" type="ORF">EYH45_07055</name>
</gene>
<dbReference type="PANTHER" id="PTHR39648:SF1">
    <property type="entry name" value="6-HYDROXYMETHYL-7,8-DIHYDROPTERIN PYROPHOSPHOKINASE"/>
    <property type="match status" value="1"/>
</dbReference>
<keyword evidence="3 5" id="KW-0418">Kinase</keyword>
<dbReference type="Pfam" id="PF01973">
    <property type="entry name" value="MptE-like"/>
    <property type="match status" value="1"/>
</dbReference>
<proteinExistence type="inferred from homology"/>
<comment type="caution">
    <text evidence="7">The sequence shown here is derived from an EMBL/GenBank/DDBJ whole genome shotgun (WGS) entry which is preliminary data.</text>
</comment>
<evidence type="ECO:0000259" key="6">
    <source>
        <dbReference type="Pfam" id="PF01973"/>
    </source>
</evidence>
<protein>
    <recommendedName>
        <fullName evidence="5">6-hydroxymethyl-7,8-dihydropterin pyrophosphokinase</fullName>
        <shortName evidence="5">HPPK</shortName>
        <ecNumber evidence="5">2.7.6.3</ecNumber>
    </recommendedName>
    <alternativeName>
        <fullName evidence="5">2-amino-4-hydroxy-6-hydroxymethyldihydropteridine pyrophosphokinase</fullName>
    </alternativeName>
    <alternativeName>
        <fullName evidence="5">6-hydroxymethyl-7,8-dihydropterin diphosphokinase</fullName>
        <shortName evidence="5">6-HMPDK</shortName>
    </alternativeName>
    <alternativeName>
        <fullName evidence="5">7,8-dihydro-6-hydroxymethylpterin diphosphokinase</fullName>
    </alternativeName>
    <alternativeName>
        <fullName evidence="5">7,8-dihydro-6-hydroxymethylpterin pyrophosphokinase</fullName>
        <shortName evidence="5">PPPK</shortName>
    </alternativeName>
</protein>
<organism evidence="7 8">
    <name type="scientific">Caldiarchaeum subterraneum</name>
    <dbReference type="NCBI Taxonomy" id="311458"/>
    <lineage>
        <taxon>Archaea</taxon>
        <taxon>Nitrososphaerota</taxon>
        <taxon>Candidatus Caldarchaeales</taxon>
        <taxon>Candidatus Caldarchaeaceae</taxon>
        <taxon>Candidatus Caldarchaeum</taxon>
    </lineage>
</organism>
<dbReference type="HAMAP" id="MF_02131">
    <property type="entry name" value="HMPDK_arch"/>
    <property type="match status" value="1"/>
</dbReference>
<dbReference type="GO" id="GO:0005524">
    <property type="term" value="F:ATP binding"/>
    <property type="evidence" value="ECO:0007669"/>
    <property type="project" value="UniProtKB-UniRule"/>
</dbReference>
<dbReference type="InterPro" id="IPR036759">
    <property type="entry name" value="TPK_catalytic_sf"/>
</dbReference>
<dbReference type="AlphaFoldDB" id="A0A832ZXF5"/>
<evidence type="ECO:0000256" key="1">
    <source>
        <dbReference type="ARBA" id="ARBA00022679"/>
    </source>
</evidence>
<dbReference type="GO" id="GO:0016301">
    <property type="term" value="F:kinase activity"/>
    <property type="evidence" value="ECO:0007669"/>
    <property type="project" value="UniProtKB-KW"/>
</dbReference>
<dbReference type="Proteomes" id="UP000608579">
    <property type="component" value="Unassembled WGS sequence"/>
</dbReference>
<keyword evidence="5" id="KW-0460">Magnesium</keyword>
<comment type="cofactor">
    <cofactor evidence="5">
        <name>Mg(2+)</name>
        <dbReference type="ChEBI" id="CHEBI:18420"/>
    </cofactor>
</comment>
<feature type="domain" description="6-hydroxymethylpterin diphosphokinase MptE-like" evidence="6">
    <location>
        <begin position="41"/>
        <end position="191"/>
    </location>
</feature>
<dbReference type="GO" id="GO:0000287">
    <property type="term" value="F:magnesium ion binding"/>
    <property type="evidence" value="ECO:0007669"/>
    <property type="project" value="UniProtKB-UniRule"/>
</dbReference>
<comment type="similarity">
    <text evidence="5">Belongs to the archaeal 6-HMPDK family.</text>
</comment>
<keyword evidence="1 5" id="KW-0808">Transferase</keyword>
<keyword evidence="2 5" id="KW-0547">Nucleotide-binding</keyword>
<dbReference type="GO" id="GO:0004788">
    <property type="term" value="F:thiamine diphosphokinase activity"/>
    <property type="evidence" value="ECO:0007669"/>
    <property type="project" value="InterPro"/>
</dbReference>
<evidence type="ECO:0000256" key="5">
    <source>
        <dbReference type="HAMAP-Rule" id="MF_02131"/>
    </source>
</evidence>
<reference evidence="7" key="1">
    <citation type="journal article" date="2020" name="ISME J.">
        <title>Gammaproteobacteria mediating utilization of methyl-, sulfur- and petroleum organic compounds in deep ocean hydrothermal plumes.</title>
        <authorList>
            <person name="Zhou Z."/>
            <person name="Liu Y."/>
            <person name="Pan J."/>
            <person name="Cron B.R."/>
            <person name="Toner B.M."/>
            <person name="Anantharaman K."/>
            <person name="Breier J.A."/>
            <person name="Dick G.J."/>
            <person name="Li M."/>
        </authorList>
    </citation>
    <scope>NUCLEOTIDE SEQUENCE</scope>
    <source>
        <strain evidence="7">SZUA-1515</strain>
    </source>
</reference>
<name>A0A832ZXF5_CALS0</name>
<dbReference type="InterPro" id="IPR002826">
    <property type="entry name" value="MptE-like"/>
</dbReference>
<dbReference type="EC" id="2.7.6.3" evidence="5"/>
<dbReference type="GO" id="GO:0009229">
    <property type="term" value="P:thiamine diphosphate biosynthetic process"/>
    <property type="evidence" value="ECO:0007669"/>
    <property type="project" value="InterPro"/>
</dbReference>
<accession>A0A832ZXF5</accession>